<gene>
    <name evidence="2" type="ORF">AB205_0061630</name>
</gene>
<proteinExistence type="predicted"/>
<accession>A0A2G9S089</accession>
<dbReference type="OrthoDB" id="9909854at2759"/>
<feature type="region of interest" description="Disordered" evidence="1">
    <location>
        <begin position="157"/>
        <end position="182"/>
    </location>
</feature>
<dbReference type="EMBL" id="KV929489">
    <property type="protein sequence ID" value="PIO33485.1"/>
    <property type="molecule type" value="Genomic_DNA"/>
</dbReference>
<keyword evidence="3" id="KW-1185">Reference proteome</keyword>
<evidence type="ECO:0000313" key="3">
    <source>
        <dbReference type="Proteomes" id="UP000228934"/>
    </source>
</evidence>
<organism evidence="2 3">
    <name type="scientific">Aquarana catesbeiana</name>
    <name type="common">American bullfrog</name>
    <name type="synonym">Rana catesbeiana</name>
    <dbReference type="NCBI Taxonomy" id="8400"/>
    <lineage>
        <taxon>Eukaryota</taxon>
        <taxon>Metazoa</taxon>
        <taxon>Chordata</taxon>
        <taxon>Craniata</taxon>
        <taxon>Vertebrata</taxon>
        <taxon>Euteleostomi</taxon>
        <taxon>Amphibia</taxon>
        <taxon>Batrachia</taxon>
        <taxon>Anura</taxon>
        <taxon>Neobatrachia</taxon>
        <taxon>Ranoidea</taxon>
        <taxon>Ranidae</taxon>
        <taxon>Aquarana</taxon>
    </lineage>
</organism>
<feature type="compositionally biased region" description="Basic and acidic residues" evidence="1">
    <location>
        <begin position="10"/>
        <end position="21"/>
    </location>
</feature>
<sequence length="406" mass="44659">MSASSAQQTVEKKESVKDVKPMKPPIKPKPIVPPKPKQAFISTNSDIKSPSLSPNSGGPCSPSFDIPSAFKISQLTGPQPYGARRTSLRRWSSSVGEEVLPESNTLLSPGENAVPELSTKVTTQSLAASVKSLQTGSVWKGKSPFMLTTRGWGEQRSQVKDFHESESFSQKHSFSSASNDADLKEKETVLEGNMVINSGSHSRSESQVDHEGVNTNVEDLKQNLSRASEEVEKTVFRVMSSGKLQQLEISAKDDEVKESSSQLSDSPQTDLHFGTTKQSTQYEHNKQDSKTEGFSYKSDQKTTGSPENVDVASIQVKNASLRTKDYGEPQLISLVPTTMPKADILFTENTKNSETIEKSPLSDTSSSTVYRCHEERSKDIPELRTVMREEQEADSGYLEVGFEKIK</sequence>
<feature type="compositionally biased region" description="Polar residues" evidence="1">
    <location>
        <begin position="40"/>
        <end position="58"/>
    </location>
</feature>
<feature type="non-terminal residue" evidence="2">
    <location>
        <position position="406"/>
    </location>
</feature>
<feature type="region of interest" description="Disordered" evidence="1">
    <location>
        <begin position="250"/>
        <end position="309"/>
    </location>
</feature>
<dbReference type="AlphaFoldDB" id="A0A2G9S089"/>
<reference evidence="3" key="1">
    <citation type="journal article" date="2017" name="Nat. Commun.">
        <title>The North American bullfrog draft genome provides insight into hormonal regulation of long noncoding RNA.</title>
        <authorList>
            <person name="Hammond S.A."/>
            <person name="Warren R.L."/>
            <person name="Vandervalk B.P."/>
            <person name="Kucuk E."/>
            <person name="Khan H."/>
            <person name="Gibb E.A."/>
            <person name="Pandoh P."/>
            <person name="Kirk H."/>
            <person name="Zhao Y."/>
            <person name="Jones M."/>
            <person name="Mungall A.J."/>
            <person name="Coope R."/>
            <person name="Pleasance S."/>
            <person name="Moore R.A."/>
            <person name="Holt R.A."/>
            <person name="Round J.M."/>
            <person name="Ohora S."/>
            <person name="Walle B.V."/>
            <person name="Veldhoen N."/>
            <person name="Helbing C.C."/>
            <person name="Birol I."/>
        </authorList>
    </citation>
    <scope>NUCLEOTIDE SEQUENCE [LARGE SCALE GENOMIC DNA]</scope>
</reference>
<feature type="compositionally biased region" description="Pro residues" evidence="1">
    <location>
        <begin position="22"/>
        <end position="36"/>
    </location>
</feature>
<feature type="compositionally biased region" description="Polar residues" evidence="1">
    <location>
        <begin position="259"/>
        <end position="282"/>
    </location>
</feature>
<dbReference type="Proteomes" id="UP000228934">
    <property type="component" value="Unassembled WGS sequence"/>
</dbReference>
<name>A0A2G9S089_AQUCT</name>
<feature type="region of interest" description="Disordered" evidence="1">
    <location>
        <begin position="197"/>
        <end position="229"/>
    </location>
</feature>
<feature type="compositionally biased region" description="Polar residues" evidence="1">
    <location>
        <begin position="213"/>
        <end position="226"/>
    </location>
</feature>
<protein>
    <submittedName>
        <fullName evidence="2">Uncharacterized protein</fullName>
    </submittedName>
</protein>
<feature type="region of interest" description="Disordered" evidence="1">
    <location>
        <begin position="353"/>
        <end position="376"/>
    </location>
</feature>
<feature type="compositionally biased region" description="Basic and acidic residues" evidence="1">
    <location>
        <begin position="157"/>
        <end position="166"/>
    </location>
</feature>
<feature type="compositionally biased region" description="Basic and acidic residues" evidence="1">
    <location>
        <begin position="202"/>
        <end position="212"/>
    </location>
</feature>
<evidence type="ECO:0000313" key="2">
    <source>
        <dbReference type="EMBL" id="PIO33485.1"/>
    </source>
</evidence>
<feature type="region of interest" description="Disordered" evidence="1">
    <location>
        <begin position="1"/>
        <end position="64"/>
    </location>
</feature>
<feature type="compositionally biased region" description="Low complexity" evidence="1">
    <location>
        <begin position="167"/>
        <end position="178"/>
    </location>
</feature>
<evidence type="ECO:0000256" key="1">
    <source>
        <dbReference type="SAM" id="MobiDB-lite"/>
    </source>
</evidence>